<evidence type="ECO:0000256" key="2">
    <source>
        <dbReference type="SAM" id="MobiDB-lite"/>
    </source>
</evidence>
<protein>
    <submittedName>
        <fullName evidence="3">G3238 protein</fullName>
    </submittedName>
</protein>
<dbReference type="EMBL" id="CAXHTA020000005">
    <property type="protein sequence ID" value="CAL5221105.1"/>
    <property type="molecule type" value="Genomic_DNA"/>
</dbReference>
<organism evidence="3 4">
    <name type="scientific">Coccomyxa viridis</name>
    <dbReference type="NCBI Taxonomy" id="1274662"/>
    <lineage>
        <taxon>Eukaryota</taxon>
        <taxon>Viridiplantae</taxon>
        <taxon>Chlorophyta</taxon>
        <taxon>core chlorophytes</taxon>
        <taxon>Trebouxiophyceae</taxon>
        <taxon>Trebouxiophyceae incertae sedis</taxon>
        <taxon>Coccomyxaceae</taxon>
        <taxon>Coccomyxa</taxon>
    </lineage>
</organism>
<dbReference type="PANTHER" id="PTHR14273">
    <property type="entry name" value="LYR MOTIF-CONTAINING PROTEIN 1"/>
    <property type="match status" value="1"/>
</dbReference>
<name>A0ABP1FMB8_9CHLO</name>
<gene>
    <name evidence="3" type="primary">g3238</name>
    <name evidence="3" type="ORF">VP750_LOCUS2764</name>
</gene>
<reference evidence="3 4" key="1">
    <citation type="submission" date="2024-06" db="EMBL/GenBank/DDBJ databases">
        <authorList>
            <person name="Kraege A."/>
            <person name="Thomma B."/>
        </authorList>
    </citation>
    <scope>NUCLEOTIDE SEQUENCE [LARGE SCALE GENOMIC DNA]</scope>
</reference>
<dbReference type="Proteomes" id="UP001497392">
    <property type="component" value="Unassembled WGS sequence"/>
</dbReference>
<sequence length="113" mass="13167">MTWRGGSEEQEYIRREAQKVFRENAAETSVERVEDMAREAETRLEYAVHYGIPYPRLHHAPQFPKRYVLEKPQMPDGPQHATGKREISDKLVAAEARRKAKQEQARRDSSQSS</sequence>
<dbReference type="PANTHER" id="PTHR14273:SF0">
    <property type="entry name" value="LYR MOTIF-CONTAINING PROTEIN 1"/>
    <property type="match status" value="1"/>
</dbReference>
<comment type="caution">
    <text evidence="3">The sequence shown here is derived from an EMBL/GenBank/DDBJ whole genome shotgun (WGS) entry which is preliminary data.</text>
</comment>
<proteinExistence type="inferred from homology"/>
<dbReference type="InterPro" id="IPR045294">
    <property type="entry name" value="Complex1_LYR_LYRM1"/>
</dbReference>
<evidence type="ECO:0000256" key="1">
    <source>
        <dbReference type="ARBA" id="ARBA00009508"/>
    </source>
</evidence>
<dbReference type="CDD" id="cd20261">
    <property type="entry name" value="Complex1_LYR_LYRM1"/>
    <property type="match status" value="1"/>
</dbReference>
<accession>A0ABP1FMB8</accession>
<feature type="region of interest" description="Disordered" evidence="2">
    <location>
        <begin position="70"/>
        <end position="113"/>
    </location>
</feature>
<feature type="compositionally biased region" description="Basic and acidic residues" evidence="2">
    <location>
        <begin position="95"/>
        <end position="113"/>
    </location>
</feature>
<comment type="similarity">
    <text evidence="1">Belongs to the complex I LYR family.</text>
</comment>
<evidence type="ECO:0000313" key="4">
    <source>
        <dbReference type="Proteomes" id="UP001497392"/>
    </source>
</evidence>
<evidence type="ECO:0000313" key="3">
    <source>
        <dbReference type="EMBL" id="CAL5221105.1"/>
    </source>
</evidence>
<dbReference type="InterPro" id="IPR040330">
    <property type="entry name" value="LYRM1"/>
</dbReference>
<keyword evidence="4" id="KW-1185">Reference proteome</keyword>